<evidence type="ECO:0000313" key="2">
    <source>
        <dbReference type="EMBL" id="TWW68768.1"/>
    </source>
</evidence>
<gene>
    <name evidence="2" type="ORF">D4764_19G0005660</name>
</gene>
<keyword evidence="3" id="KW-1185">Reference proteome</keyword>
<protein>
    <submittedName>
        <fullName evidence="2">Uncharacterized protein</fullName>
    </submittedName>
</protein>
<organism evidence="2 3">
    <name type="scientific">Takifugu flavidus</name>
    <name type="common">sansaifugu</name>
    <dbReference type="NCBI Taxonomy" id="433684"/>
    <lineage>
        <taxon>Eukaryota</taxon>
        <taxon>Metazoa</taxon>
        <taxon>Chordata</taxon>
        <taxon>Craniata</taxon>
        <taxon>Vertebrata</taxon>
        <taxon>Euteleostomi</taxon>
        <taxon>Actinopterygii</taxon>
        <taxon>Neopterygii</taxon>
        <taxon>Teleostei</taxon>
        <taxon>Neoteleostei</taxon>
        <taxon>Acanthomorphata</taxon>
        <taxon>Eupercaria</taxon>
        <taxon>Tetraodontiformes</taxon>
        <taxon>Tetradontoidea</taxon>
        <taxon>Tetraodontidae</taxon>
        <taxon>Takifugu</taxon>
    </lineage>
</organism>
<proteinExistence type="predicted"/>
<reference evidence="2 3" key="1">
    <citation type="submission" date="2019-04" db="EMBL/GenBank/DDBJ databases">
        <title>Chromosome genome assembly for Takifugu flavidus.</title>
        <authorList>
            <person name="Xiao S."/>
        </authorList>
    </citation>
    <scope>NUCLEOTIDE SEQUENCE [LARGE SCALE GENOMIC DNA]</scope>
    <source>
        <strain evidence="2">HTHZ2018</strain>
        <tissue evidence="2">Muscle</tissue>
    </source>
</reference>
<evidence type="ECO:0000313" key="3">
    <source>
        <dbReference type="Proteomes" id="UP000324091"/>
    </source>
</evidence>
<dbReference type="Proteomes" id="UP000324091">
    <property type="component" value="Chromosome 19"/>
</dbReference>
<feature type="region of interest" description="Disordered" evidence="1">
    <location>
        <begin position="56"/>
        <end position="124"/>
    </location>
</feature>
<dbReference type="EMBL" id="RHFK02000011">
    <property type="protein sequence ID" value="TWW68768.1"/>
    <property type="molecule type" value="Genomic_DNA"/>
</dbReference>
<name>A0A5C6NPZ1_9TELE</name>
<evidence type="ECO:0000256" key="1">
    <source>
        <dbReference type="SAM" id="MobiDB-lite"/>
    </source>
</evidence>
<feature type="compositionally biased region" description="Polar residues" evidence="1">
    <location>
        <begin position="67"/>
        <end position="88"/>
    </location>
</feature>
<sequence length="124" mass="13229">MAFFKSFQNNLPSVNISSILDSVSSRVDDLANAVSDVTYAVSDQLTEQVTTIISKVQDEEEGEHSGAQESVCTATAQEGKSSNKSVWQKSGPRLKTAPRQTTPPVSWSGSGGTDAGELRRPKPS</sequence>
<accession>A0A5C6NPZ1</accession>
<feature type="compositionally biased region" description="Polar residues" evidence="1">
    <location>
        <begin position="98"/>
        <end position="108"/>
    </location>
</feature>
<dbReference type="AlphaFoldDB" id="A0A5C6NPZ1"/>
<comment type="caution">
    <text evidence="2">The sequence shown here is derived from an EMBL/GenBank/DDBJ whole genome shotgun (WGS) entry which is preliminary data.</text>
</comment>